<protein>
    <submittedName>
        <fullName evidence="3">Ribosomal protein S18 acetylase RimI</fullName>
    </submittedName>
</protein>
<dbReference type="SUPFAM" id="SSF55729">
    <property type="entry name" value="Acyl-CoA N-acyltransferases (Nat)"/>
    <property type="match status" value="1"/>
</dbReference>
<evidence type="ECO:0000313" key="4">
    <source>
        <dbReference type="Proteomes" id="UP000199399"/>
    </source>
</evidence>
<sequence length="160" mass="18309">MNPITIRRFTAEDRDWLVTQHRDLYARDEGFDESFGVLVGQIVDDFLAQHDPTREAGWIAQRGEERLGSIFCVSLDSSRAKLRLFLLTPEARGQGLGWRMLETCMGFARDCGYSGMQLWTHESHRAAGALYARNGWILTDSRPVVSFGRDNVEQTWEILL</sequence>
<accession>A0A1G7NQY6</accession>
<keyword evidence="3" id="KW-0689">Ribosomal protein</keyword>
<evidence type="ECO:0000256" key="1">
    <source>
        <dbReference type="ARBA" id="ARBA00022679"/>
    </source>
</evidence>
<evidence type="ECO:0000313" key="3">
    <source>
        <dbReference type="EMBL" id="SDF76495.1"/>
    </source>
</evidence>
<dbReference type="PANTHER" id="PTHR13947">
    <property type="entry name" value="GNAT FAMILY N-ACETYLTRANSFERASE"/>
    <property type="match status" value="1"/>
</dbReference>
<dbReference type="InterPro" id="IPR016181">
    <property type="entry name" value="Acyl_CoA_acyltransferase"/>
</dbReference>
<dbReference type="STRING" id="218672.SAMN04489759_10397"/>
<dbReference type="Gene3D" id="3.40.630.30">
    <property type="match status" value="1"/>
</dbReference>
<dbReference type="OrthoDB" id="273614at2"/>
<dbReference type="Proteomes" id="UP000199399">
    <property type="component" value="Unassembled WGS sequence"/>
</dbReference>
<keyword evidence="4" id="KW-1185">Reference proteome</keyword>
<dbReference type="InterPro" id="IPR000182">
    <property type="entry name" value="GNAT_dom"/>
</dbReference>
<dbReference type="PANTHER" id="PTHR13947:SF37">
    <property type="entry name" value="LD18367P"/>
    <property type="match status" value="1"/>
</dbReference>
<proteinExistence type="predicted"/>
<organism evidence="3 4">
    <name type="scientific">Sulfitobacter delicatus</name>
    <dbReference type="NCBI Taxonomy" id="218672"/>
    <lineage>
        <taxon>Bacteria</taxon>
        <taxon>Pseudomonadati</taxon>
        <taxon>Pseudomonadota</taxon>
        <taxon>Alphaproteobacteria</taxon>
        <taxon>Rhodobacterales</taxon>
        <taxon>Roseobacteraceae</taxon>
        <taxon>Sulfitobacter</taxon>
    </lineage>
</organism>
<dbReference type="InterPro" id="IPR050769">
    <property type="entry name" value="NAT_camello-type"/>
</dbReference>
<dbReference type="PROSITE" id="PS51186">
    <property type="entry name" value="GNAT"/>
    <property type="match status" value="1"/>
</dbReference>
<keyword evidence="3" id="KW-0687">Ribonucleoprotein</keyword>
<reference evidence="4" key="1">
    <citation type="submission" date="2016-10" db="EMBL/GenBank/DDBJ databases">
        <authorList>
            <person name="Varghese N."/>
            <person name="Submissions S."/>
        </authorList>
    </citation>
    <scope>NUCLEOTIDE SEQUENCE [LARGE SCALE GENOMIC DNA]</scope>
    <source>
        <strain evidence="4">DSM 16477</strain>
    </source>
</reference>
<dbReference type="GO" id="GO:0005840">
    <property type="term" value="C:ribosome"/>
    <property type="evidence" value="ECO:0007669"/>
    <property type="project" value="UniProtKB-KW"/>
</dbReference>
<dbReference type="GO" id="GO:0008080">
    <property type="term" value="F:N-acetyltransferase activity"/>
    <property type="evidence" value="ECO:0007669"/>
    <property type="project" value="InterPro"/>
</dbReference>
<dbReference type="RefSeq" id="WP_093740555.1">
    <property type="nucleotide sequence ID" value="NZ_FNBP01000003.1"/>
</dbReference>
<keyword evidence="1" id="KW-0808">Transferase</keyword>
<dbReference type="AlphaFoldDB" id="A0A1G7NQY6"/>
<evidence type="ECO:0000259" key="2">
    <source>
        <dbReference type="PROSITE" id="PS51186"/>
    </source>
</evidence>
<dbReference type="CDD" id="cd04301">
    <property type="entry name" value="NAT_SF"/>
    <property type="match status" value="1"/>
</dbReference>
<dbReference type="Pfam" id="PF00583">
    <property type="entry name" value="Acetyltransf_1"/>
    <property type="match status" value="1"/>
</dbReference>
<gene>
    <name evidence="3" type="ORF">SAMN04489759_10397</name>
</gene>
<name>A0A1G7NQY6_9RHOB</name>
<dbReference type="EMBL" id="FNBP01000003">
    <property type="protein sequence ID" value="SDF76495.1"/>
    <property type="molecule type" value="Genomic_DNA"/>
</dbReference>
<feature type="domain" description="N-acetyltransferase" evidence="2">
    <location>
        <begin position="4"/>
        <end position="160"/>
    </location>
</feature>